<comment type="similarity">
    <text evidence="2 13">Belongs to the small Tim family.</text>
</comment>
<dbReference type="InterPro" id="IPR004217">
    <property type="entry name" value="Tim10-like"/>
</dbReference>
<evidence type="ECO:0000256" key="4">
    <source>
        <dbReference type="ARBA" id="ARBA00022723"/>
    </source>
</evidence>
<evidence type="ECO:0000256" key="1">
    <source>
        <dbReference type="ARBA" id="ARBA00004137"/>
    </source>
</evidence>
<keyword evidence="9 13" id="KW-0496">Mitochondrion</keyword>
<evidence type="ECO:0000259" key="14">
    <source>
        <dbReference type="Pfam" id="PF02953"/>
    </source>
</evidence>
<keyword evidence="5 13" id="KW-0999">Mitochondrion inner membrane</keyword>
<reference evidence="16" key="1">
    <citation type="submission" date="2016-03" db="EMBL/GenBank/DDBJ databases">
        <authorList>
            <person name="Devillers Hugo."/>
        </authorList>
    </citation>
    <scope>NUCLEOTIDE SEQUENCE [LARGE SCALE GENOMIC DNA]</scope>
</reference>
<keyword evidence="10" id="KW-0472">Membrane</keyword>
<dbReference type="EMBL" id="LT598479">
    <property type="protein sequence ID" value="SCU82934.1"/>
    <property type="molecule type" value="Genomic_DNA"/>
</dbReference>
<comment type="function">
    <text evidence="13">Mitochondrial intermembrane chaperone that participates in the import and insertion of some multi-pass transmembrane proteins into the mitochondrial inner membrane. Also required for the transfer of beta-barrel precursors from the TOM complex to the sorting and assembly machinery (SAM complex) of the outer membrane. Acts as a chaperone-like protein that protects the hydrophobic precursors from aggregation and guide them through the mitochondrial intermembrane space.</text>
</comment>
<evidence type="ECO:0000256" key="3">
    <source>
        <dbReference type="ARBA" id="ARBA00022448"/>
    </source>
</evidence>
<proteinExistence type="inferred from homology"/>
<keyword evidence="11 13" id="KW-1015">Disulfide bond</keyword>
<feature type="domain" description="Tim10-like" evidence="14">
    <location>
        <begin position="37"/>
        <end position="94"/>
    </location>
</feature>
<dbReference type="FunFam" id="1.10.287.810:FF:000001">
    <property type="entry name" value="mitochondrial import inner membrane translocase subunit TIM13"/>
    <property type="match status" value="1"/>
</dbReference>
<comment type="subunit">
    <text evidence="13">Heterohexamer.</text>
</comment>
<keyword evidence="8 13" id="KW-0811">Translocation</keyword>
<evidence type="ECO:0000256" key="10">
    <source>
        <dbReference type="ARBA" id="ARBA00023136"/>
    </source>
</evidence>
<evidence type="ECO:0000256" key="7">
    <source>
        <dbReference type="ARBA" id="ARBA00022927"/>
    </source>
</evidence>
<protein>
    <recommendedName>
        <fullName evidence="13">Mitochondrial import inner membrane translocase subunit</fullName>
    </recommendedName>
</protein>
<evidence type="ECO:0000256" key="8">
    <source>
        <dbReference type="ARBA" id="ARBA00023010"/>
    </source>
</evidence>
<dbReference type="InterPro" id="IPR035427">
    <property type="entry name" value="Tim10-like_dom_sf"/>
</dbReference>
<evidence type="ECO:0000256" key="12">
    <source>
        <dbReference type="ARBA" id="ARBA00023186"/>
    </source>
</evidence>
<dbReference type="AlphaFoldDB" id="A0A1G4J0C1"/>
<evidence type="ECO:0000256" key="2">
    <source>
        <dbReference type="ARBA" id="ARBA00006720"/>
    </source>
</evidence>
<keyword evidence="3 13" id="KW-0813">Transport</keyword>
<dbReference type="Proteomes" id="UP000191144">
    <property type="component" value="Chromosome C"/>
</dbReference>
<dbReference type="GO" id="GO:0042719">
    <property type="term" value="C:mitochondrial intermembrane space chaperone complex"/>
    <property type="evidence" value="ECO:0007669"/>
    <property type="project" value="UniProtKB-ARBA"/>
</dbReference>
<evidence type="ECO:0000313" key="16">
    <source>
        <dbReference type="Proteomes" id="UP000191144"/>
    </source>
</evidence>
<gene>
    <name evidence="15" type="ORF">LAME_0C03400G</name>
</gene>
<dbReference type="GO" id="GO:0015031">
    <property type="term" value="P:protein transport"/>
    <property type="evidence" value="ECO:0007669"/>
    <property type="project" value="UniProtKB-KW"/>
</dbReference>
<dbReference type="OrthoDB" id="7813104at2759"/>
<dbReference type="SUPFAM" id="SSF144122">
    <property type="entry name" value="Tim10-like"/>
    <property type="match status" value="1"/>
</dbReference>
<keyword evidence="4" id="KW-0479">Metal-binding</keyword>
<comment type="subcellular location">
    <subcellularLocation>
        <location evidence="1 13">Mitochondrion inner membrane</location>
        <topology evidence="1 13">Peripheral membrane protein</topology>
        <orientation evidence="1 13">Intermembrane side</orientation>
    </subcellularLocation>
</comment>
<keyword evidence="7 13" id="KW-0653">Protein transport</keyword>
<comment type="domain">
    <text evidence="13">The twin CX3C motif contains 4 conserved Cys residues that form 2 disulfide bonds in the mitochondrial intermembrane space.</text>
</comment>
<dbReference type="GO" id="GO:0046872">
    <property type="term" value="F:metal ion binding"/>
    <property type="evidence" value="ECO:0007669"/>
    <property type="project" value="UniProtKB-KW"/>
</dbReference>
<evidence type="ECO:0000256" key="5">
    <source>
        <dbReference type="ARBA" id="ARBA00022792"/>
    </source>
</evidence>
<sequence length="106" mass="11196">MALSSIFGGASPSQQQKATVAASSSKAASVKDQLKAQIGQELAVANASELVNKVTENCFEKCLSSPYSNAEEGCVDQCLAKYMRSWNVVSKAYVARIQQASTSGEI</sequence>
<dbReference type="GO" id="GO:0045039">
    <property type="term" value="P:protein insertion into mitochondrial inner membrane"/>
    <property type="evidence" value="ECO:0007669"/>
    <property type="project" value="UniProtKB-ARBA"/>
</dbReference>
<keyword evidence="16" id="KW-1185">Reference proteome</keyword>
<organism evidence="15 16">
    <name type="scientific">Lachancea meyersii CBS 8951</name>
    <dbReference type="NCBI Taxonomy" id="1266667"/>
    <lineage>
        <taxon>Eukaryota</taxon>
        <taxon>Fungi</taxon>
        <taxon>Dikarya</taxon>
        <taxon>Ascomycota</taxon>
        <taxon>Saccharomycotina</taxon>
        <taxon>Saccharomycetes</taxon>
        <taxon>Saccharomycetales</taxon>
        <taxon>Saccharomycetaceae</taxon>
        <taxon>Lachancea</taxon>
    </lineage>
</organism>
<keyword evidence="12 13" id="KW-0143">Chaperone</keyword>
<dbReference type="GO" id="GO:0005743">
    <property type="term" value="C:mitochondrial inner membrane"/>
    <property type="evidence" value="ECO:0007669"/>
    <property type="project" value="UniProtKB-SubCell"/>
</dbReference>
<dbReference type="Gene3D" id="1.10.287.810">
    <property type="entry name" value="Mitochondrial import inner membrane translocase subunit tim13 like domains"/>
    <property type="match status" value="1"/>
</dbReference>
<evidence type="ECO:0000256" key="11">
    <source>
        <dbReference type="ARBA" id="ARBA00023157"/>
    </source>
</evidence>
<keyword evidence="6" id="KW-0862">Zinc</keyword>
<dbReference type="Pfam" id="PF02953">
    <property type="entry name" value="zf-Tim10_DDP"/>
    <property type="match status" value="1"/>
</dbReference>
<accession>A0A1G4J0C1</accession>
<evidence type="ECO:0000256" key="13">
    <source>
        <dbReference type="RuleBase" id="RU367043"/>
    </source>
</evidence>
<evidence type="ECO:0000313" key="15">
    <source>
        <dbReference type="EMBL" id="SCU82934.1"/>
    </source>
</evidence>
<evidence type="ECO:0000256" key="9">
    <source>
        <dbReference type="ARBA" id="ARBA00023128"/>
    </source>
</evidence>
<evidence type="ECO:0000256" key="6">
    <source>
        <dbReference type="ARBA" id="ARBA00022833"/>
    </source>
</evidence>
<name>A0A1G4J0C1_9SACH</name>